<evidence type="ECO:0000256" key="1">
    <source>
        <dbReference type="ARBA" id="ARBA00004123"/>
    </source>
</evidence>
<evidence type="ECO:0000313" key="13">
    <source>
        <dbReference type="Proteomes" id="UP000426265"/>
    </source>
</evidence>
<accession>A0A654G5X9</accession>
<keyword evidence="6" id="KW-0539">Nucleus</keyword>
<evidence type="ECO:0000313" key="12">
    <source>
        <dbReference type="EMBL" id="VYS68571.1"/>
    </source>
</evidence>
<evidence type="ECO:0000256" key="3">
    <source>
        <dbReference type="ARBA" id="ARBA00023125"/>
    </source>
</evidence>
<evidence type="ECO:0000256" key="7">
    <source>
        <dbReference type="ARBA" id="ARBA00025911"/>
    </source>
</evidence>
<dbReference type="InterPro" id="IPR050568">
    <property type="entry name" value="Transcr_DNA_Rep_Reg"/>
</dbReference>
<dbReference type="EMBL" id="CACRSJ010000110">
    <property type="protein sequence ID" value="VYS68571.1"/>
    <property type="molecule type" value="Genomic_DNA"/>
</dbReference>
<protein>
    <recommendedName>
        <fullName evidence="11">Transcription factor CBF/NF-Y/archaeal histone domain-containing protein</fullName>
    </recommendedName>
</protein>
<dbReference type="GO" id="GO:0046982">
    <property type="term" value="F:protein heterodimerization activity"/>
    <property type="evidence" value="ECO:0007669"/>
    <property type="project" value="InterPro"/>
</dbReference>
<keyword evidence="5" id="KW-0804">Transcription</keyword>
<comment type="subcellular location">
    <subcellularLocation>
        <location evidence="1">Nucleus</location>
    </subcellularLocation>
</comment>
<reference evidence="12 13" key="1">
    <citation type="submission" date="2019-11" db="EMBL/GenBank/DDBJ databases">
        <authorList>
            <person name="Jiao W.-B."/>
            <person name="Schneeberger K."/>
        </authorList>
    </citation>
    <scope>NUCLEOTIDE SEQUENCE [LARGE SCALE GENOMIC DNA]</scope>
    <source>
        <strain evidence="13">cv. An-1</strain>
    </source>
</reference>
<comment type="similarity">
    <text evidence="8">Belongs to the NFYC/HAP5 subunit family.</text>
</comment>
<comment type="function">
    <text evidence="9">Stimulates the transcription of various genes by recognizing and binding to a CCAAT motif in promoters.</text>
</comment>
<gene>
    <name evidence="12" type="ORF">AN1_LOCUS23959</name>
</gene>
<dbReference type="FunFam" id="1.10.20.10:FF:000062">
    <property type="entry name" value="Nuclear transcription factor Y subunit C"/>
    <property type="match status" value="1"/>
</dbReference>
<evidence type="ECO:0000256" key="4">
    <source>
        <dbReference type="ARBA" id="ARBA00023159"/>
    </source>
</evidence>
<dbReference type="GO" id="GO:0003677">
    <property type="term" value="F:DNA binding"/>
    <property type="evidence" value="ECO:0007669"/>
    <property type="project" value="UniProtKB-KW"/>
</dbReference>
<dbReference type="SUPFAM" id="SSF47113">
    <property type="entry name" value="Histone-fold"/>
    <property type="match status" value="1"/>
</dbReference>
<evidence type="ECO:0000256" key="6">
    <source>
        <dbReference type="ARBA" id="ARBA00023242"/>
    </source>
</evidence>
<evidence type="ECO:0000256" key="8">
    <source>
        <dbReference type="ARBA" id="ARBA00038129"/>
    </source>
</evidence>
<dbReference type="CDD" id="cd22908">
    <property type="entry name" value="HFD_NFYC-like"/>
    <property type="match status" value="1"/>
</dbReference>
<comment type="subunit">
    <text evidence="7">Heterotrimeric transcription factor composed of three components, NF-YA, NF-YB and NF-YC. NF-YB and NF-YC must interact and dimerize for NF-YA association and DNA binding.</text>
</comment>
<name>A0A654G5X9_ARATH</name>
<evidence type="ECO:0000256" key="5">
    <source>
        <dbReference type="ARBA" id="ARBA00023163"/>
    </source>
</evidence>
<dbReference type="InterPro" id="IPR003958">
    <property type="entry name" value="CBFA_NFYB_domain"/>
</dbReference>
<sequence length="237" mass="27290">MRRPKSSRVRMEPVAPRSHNTMPMLDQFRSNHPETSKIEGVSSLDTALKVFWNNQREQLGNFAGQTHLPLSRVRKILKSDPEVKKISCDVPALFSKACEYFILEVTLRAWMHTQSCTRETIRRCDIFQAVKNSGTYDFLIDRVPFGPHCVTHQGVQPPAEMILPDMNVPIDMDQIEEENMMEERSVGFDLNCDLQIEDALVNILLENPFRKELHSSFNLRAILLASLLGLNRFVHRD</sequence>
<dbReference type="PANTHER" id="PTHR10252">
    <property type="entry name" value="HISTONE-LIKE TRANSCRIPTION FACTOR CCAAT-RELATED"/>
    <property type="match status" value="1"/>
</dbReference>
<dbReference type="ExpressionAtlas" id="A0A654G5X9">
    <property type="expression patterns" value="baseline and differential"/>
</dbReference>
<dbReference type="PANTHER" id="PTHR10252:SF124">
    <property type="entry name" value="NUCLEAR TRANSCRIPTION FACTOR Y SUBUNIT C-10"/>
    <property type="match status" value="1"/>
</dbReference>
<keyword evidence="3" id="KW-0238">DNA-binding</keyword>
<dbReference type="InterPro" id="IPR009072">
    <property type="entry name" value="Histone-fold"/>
</dbReference>
<evidence type="ECO:0000259" key="11">
    <source>
        <dbReference type="Pfam" id="PF00808"/>
    </source>
</evidence>
<feature type="domain" description="Transcription factor CBF/NF-Y/archaeal histone" evidence="11">
    <location>
        <begin position="67"/>
        <end position="130"/>
    </location>
</feature>
<dbReference type="GO" id="GO:0005634">
    <property type="term" value="C:nucleus"/>
    <property type="evidence" value="ECO:0007669"/>
    <property type="project" value="UniProtKB-SubCell"/>
</dbReference>
<proteinExistence type="inferred from homology"/>
<evidence type="ECO:0000256" key="9">
    <source>
        <dbReference type="ARBA" id="ARBA00059992"/>
    </source>
</evidence>
<evidence type="ECO:0000256" key="2">
    <source>
        <dbReference type="ARBA" id="ARBA00023015"/>
    </source>
</evidence>
<evidence type="ECO:0000256" key="10">
    <source>
        <dbReference type="SAM" id="MobiDB-lite"/>
    </source>
</evidence>
<dbReference type="Gene3D" id="1.10.20.10">
    <property type="entry name" value="Histone, subunit A"/>
    <property type="match status" value="1"/>
</dbReference>
<dbReference type="Proteomes" id="UP000426265">
    <property type="component" value="Unassembled WGS sequence"/>
</dbReference>
<keyword evidence="4" id="KW-0010">Activator</keyword>
<dbReference type="AlphaFoldDB" id="A0A654G5X9"/>
<keyword evidence="2" id="KW-0805">Transcription regulation</keyword>
<organism evidence="12 13">
    <name type="scientific">Arabidopsis thaliana</name>
    <name type="common">Mouse-ear cress</name>
    <dbReference type="NCBI Taxonomy" id="3702"/>
    <lineage>
        <taxon>Eukaryota</taxon>
        <taxon>Viridiplantae</taxon>
        <taxon>Streptophyta</taxon>
        <taxon>Embryophyta</taxon>
        <taxon>Tracheophyta</taxon>
        <taxon>Spermatophyta</taxon>
        <taxon>Magnoliopsida</taxon>
        <taxon>eudicotyledons</taxon>
        <taxon>Gunneridae</taxon>
        <taxon>Pentapetalae</taxon>
        <taxon>rosids</taxon>
        <taxon>malvids</taxon>
        <taxon>Brassicales</taxon>
        <taxon>Brassicaceae</taxon>
        <taxon>Camelineae</taxon>
        <taxon>Arabidopsis</taxon>
    </lineage>
</organism>
<dbReference type="Pfam" id="PF00808">
    <property type="entry name" value="CBFD_NFYB_HMF"/>
    <property type="match status" value="1"/>
</dbReference>
<feature type="region of interest" description="Disordered" evidence="10">
    <location>
        <begin position="1"/>
        <end position="20"/>
    </location>
</feature>